<keyword evidence="3" id="KW-1185">Reference proteome</keyword>
<proteinExistence type="predicted"/>
<sequence length="96" mass="10762">MQCFTFPTSFKKIPNSNNTHYPQKFPTSPSFIPPPSPSPSTSRPALVSAVRPSCIPQPRNSPMFTSQELKPVATPRRRREDHSPLPFPAAQVFQRS</sequence>
<organism evidence="2 3">
    <name type="scientific">Austropuccinia psidii MF-1</name>
    <dbReference type="NCBI Taxonomy" id="1389203"/>
    <lineage>
        <taxon>Eukaryota</taxon>
        <taxon>Fungi</taxon>
        <taxon>Dikarya</taxon>
        <taxon>Basidiomycota</taxon>
        <taxon>Pucciniomycotina</taxon>
        <taxon>Pucciniomycetes</taxon>
        <taxon>Pucciniales</taxon>
        <taxon>Sphaerophragmiaceae</taxon>
        <taxon>Austropuccinia</taxon>
    </lineage>
</organism>
<dbReference type="EMBL" id="AVOT02015222">
    <property type="protein sequence ID" value="MBW0499350.1"/>
    <property type="molecule type" value="Genomic_DNA"/>
</dbReference>
<evidence type="ECO:0000313" key="2">
    <source>
        <dbReference type="EMBL" id="MBW0499350.1"/>
    </source>
</evidence>
<feature type="region of interest" description="Disordered" evidence="1">
    <location>
        <begin position="15"/>
        <end position="96"/>
    </location>
</feature>
<name>A0A9Q3DAW7_9BASI</name>
<dbReference type="Proteomes" id="UP000765509">
    <property type="component" value="Unassembled WGS sequence"/>
</dbReference>
<dbReference type="AlphaFoldDB" id="A0A9Q3DAW7"/>
<gene>
    <name evidence="2" type="ORF">O181_039065</name>
</gene>
<evidence type="ECO:0000256" key="1">
    <source>
        <dbReference type="SAM" id="MobiDB-lite"/>
    </source>
</evidence>
<evidence type="ECO:0000313" key="3">
    <source>
        <dbReference type="Proteomes" id="UP000765509"/>
    </source>
</evidence>
<accession>A0A9Q3DAW7</accession>
<comment type="caution">
    <text evidence="2">The sequence shown here is derived from an EMBL/GenBank/DDBJ whole genome shotgun (WGS) entry which is preliminary data.</text>
</comment>
<reference evidence="2" key="1">
    <citation type="submission" date="2021-03" db="EMBL/GenBank/DDBJ databases">
        <title>Draft genome sequence of rust myrtle Austropuccinia psidii MF-1, a brazilian biotype.</title>
        <authorList>
            <person name="Quecine M.C."/>
            <person name="Pachon D.M.R."/>
            <person name="Bonatelli M.L."/>
            <person name="Correr F.H."/>
            <person name="Franceschini L.M."/>
            <person name="Leite T.F."/>
            <person name="Margarido G.R.A."/>
            <person name="Almeida C.A."/>
            <person name="Ferrarezi J.A."/>
            <person name="Labate C.A."/>
        </authorList>
    </citation>
    <scope>NUCLEOTIDE SEQUENCE</scope>
    <source>
        <strain evidence="2">MF-1</strain>
    </source>
</reference>
<feature type="compositionally biased region" description="Polar residues" evidence="1">
    <location>
        <begin position="58"/>
        <end position="68"/>
    </location>
</feature>
<protein>
    <submittedName>
        <fullName evidence="2">Uncharacterized protein</fullName>
    </submittedName>
</protein>